<proteinExistence type="predicted"/>
<evidence type="ECO:0000313" key="1">
    <source>
        <dbReference type="WBParaSite" id="SCUD_0000655601-mRNA-1"/>
    </source>
</evidence>
<name>A0A183JV13_9TREM</name>
<protein>
    <submittedName>
        <fullName evidence="1">Uncharacterized protein</fullName>
    </submittedName>
</protein>
<accession>A0A183JV13</accession>
<dbReference type="AlphaFoldDB" id="A0A183JV13"/>
<organism evidence="1">
    <name type="scientific">Schistosoma curassoni</name>
    <dbReference type="NCBI Taxonomy" id="6186"/>
    <lineage>
        <taxon>Eukaryota</taxon>
        <taxon>Metazoa</taxon>
        <taxon>Spiralia</taxon>
        <taxon>Lophotrochozoa</taxon>
        <taxon>Platyhelminthes</taxon>
        <taxon>Trematoda</taxon>
        <taxon>Digenea</taxon>
        <taxon>Strigeidida</taxon>
        <taxon>Schistosomatoidea</taxon>
        <taxon>Schistosomatidae</taxon>
        <taxon>Schistosoma</taxon>
    </lineage>
</organism>
<dbReference type="WBParaSite" id="SCUD_0000655601-mRNA-1">
    <property type="protein sequence ID" value="SCUD_0000655601-mRNA-1"/>
    <property type="gene ID" value="SCUD_0000655601"/>
</dbReference>
<sequence>MPEQSTIFQCLVDCTCIPVSTLNRLSCASLFYWYIK</sequence>
<reference evidence="1" key="1">
    <citation type="submission" date="2016-06" db="UniProtKB">
        <authorList>
            <consortium name="WormBaseParasite"/>
        </authorList>
    </citation>
    <scope>IDENTIFICATION</scope>
</reference>